<name>A0ABV6YL57_UNCEI</name>
<accession>A0ABV6YL57</accession>
<evidence type="ECO:0000313" key="4">
    <source>
        <dbReference type="EMBL" id="MFC1573058.1"/>
    </source>
</evidence>
<dbReference type="InterPro" id="IPR013783">
    <property type="entry name" value="Ig-like_fold"/>
</dbReference>
<dbReference type="EMBL" id="JBHPKH010000068">
    <property type="protein sequence ID" value="MFC1573058.1"/>
    <property type="molecule type" value="Genomic_DNA"/>
</dbReference>
<dbReference type="Pfam" id="PF03781">
    <property type="entry name" value="FGE-sulfatase"/>
    <property type="match status" value="1"/>
</dbReference>
<organism evidence="4 5">
    <name type="scientific">Eiseniibacteriota bacterium</name>
    <dbReference type="NCBI Taxonomy" id="2212470"/>
    <lineage>
        <taxon>Bacteria</taxon>
        <taxon>Candidatus Eiseniibacteriota</taxon>
    </lineage>
</organism>
<gene>
    <name evidence="4" type="ORF">ACFL6M_05610</name>
</gene>
<dbReference type="Proteomes" id="UP001593833">
    <property type="component" value="Unassembled WGS sequence"/>
</dbReference>
<dbReference type="SUPFAM" id="SSF56436">
    <property type="entry name" value="C-type lectin-like"/>
    <property type="match status" value="1"/>
</dbReference>
<comment type="caution">
    <text evidence="4">The sequence shown here is derived from an EMBL/GenBank/DDBJ whole genome shotgun (WGS) entry which is preliminary data.</text>
</comment>
<sequence>MKIRFVNVAVIGLSVILLAGCGDDECTEPEGPEPEPVLMVSADNLDFGDHLTEMTFTISNAGSGTLDWTVAVDTSWLAASSESGSTAAETDTISVTMDRTGLDAGDYSGTVTVTPNVGERCEIGVAMTVMTLLAPEMVPVPAGTFTMGDGVAQCGVDERAVTLTRGFHLGQHEVTNQAYLEALQWAYHRGHVTATTSLVRDALDGSTEVLLELSDPDCEIQFDCVGTFSLRETDNAQSVYPAGYDPAVHPVKEVTWFGAVRYCDWLSMWMGLPRAYAHNGDWQCNGGDPYGASGYRLPTDAEWEYAAQFNDERIYPWGDEPPDCSRANFRDASFCVGWTSPIGSYPTAPTILELHDMAGNVWEWCNDWGECNLGTLPQTDPVGLQNGMSRALHGGSFGTQAEALACARHRLEAPDLSGDRVGFRLARTDITP</sequence>
<dbReference type="Gene3D" id="2.60.40.10">
    <property type="entry name" value="Immunoglobulins"/>
    <property type="match status" value="1"/>
</dbReference>
<evidence type="ECO:0000256" key="1">
    <source>
        <dbReference type="SAM" id="SignalP"/>
    </source>
</evidence>
<feature type="domain" description="BACON" evidence="3">
    <location>
        <begin position="38"/>
        <end position="113"/>
    </location>
</feature>
<dbReference type="InterPro" id="IPR016187">
    <property type="entry name" value="CTDL_fold"/>
</dbReference>
<proteinExistence type="predicted"/>
<evidence type="ECO:0000259" key="2">
    <source>
        <dbReference type="Pfam" id="PF03781"/>
    </source>
</evidence>
<keyword evidence="5" id="KW-1185">Reference proteome</keyword>
<dbReference type="Pfam" id="PF19190">
    <property type="entry name" value="BACON_2"/>
    <property type="match status" value="1"/>
</dbReference>
<dbReference type="InterPro" id="IPR005532">
    <property type="entry name" value="SUMF_dom"/>
</dbReference>
<dbReference type="InterPro" id="IPR051043">
    <property type="entry name" value="Sulfatase_Mod_Factor_Kinase"/>
</dbReference>
<evidence type="ECO:0000313" key="5">
    <source>
        <dbReference type="Proteomes" id="UP001593833"/>
    </source>
</evidence>
<dbReference type="PANTHER" id="PTHR23150:SF19">
    <property type="entry name" value="FORMYLGLYCINE-GENERATING ENZYME"/>
    <property type="match status" value="1"/>
</dbReference>
<dbReference type="InterPro" id="IPR024361">
    <property type="entry name" value="BACON"/>
</dbReference>
<dbReference type="Gene3D" id="3.90.1580.10">
    <property type="entry name" value="paralog of FGE (formylglycine-generating enzyme)"/>
    <property type="match status" value="1"/>
</dbReference>
<dbReference type="PROSITE" id="PS51257">
    <property type="entry name" value="PROKAR_LIPOPROTEIN"/>
    <property type="match status" value="1"/>
</dbReference>
<keyword evidence="1" id="KW-0732">Signal</keyword>
<feature type="domain" description="Sulfatase-modifying factor enzyme-like" evidence="2">
    <location>
        <begin position="134"/>
        <end position="427"/>
    </location>
</feature>
<evidence type="ECO:0000259" key="3">
    <source>
        <dbReference type="Pfam" id="PF19190"/>
    </source>
</evidence>
<feature type="chain" id="PRO_5047538566" evidence="1">
    <location>
        <begin position="20"/>
        <end position="432"/>
    </location>
</feature>
<dbReference type="PANTHER" id="PTHR23150">
    <property type="entry name" value="SULFATASE MODIFYING FACTOR 1, 2"/>
    <property type="match status" value="1"/>
</dbReference>
<feature type="signal peptide" evidence="1">
    <location>
        <begin position="1"/>
        <end position="19"/>
    </location>
</feature>
<dbReference type="InterPro" id="IPR042095">
    <property type="entry name" value="SUMF_sf"/>
</dbReference>
<reference evidence="4 5" key="1">
    <citation type="submission" date="2024-09" db="EMBL/GenBank/DDBJ databases">
        <authorList>
            <person name="D'Angelo T."/>
        </authorList>
    </citation>
    <scope>NUCLEOTIDE SEQUENCE [LARGE SCALE GENOMIC DNA]</scope>
    <source>
        <strain evidence="4">SAG AM-320-E07</strain>
    </source>
</reference>
<protein>
    <submittedName>
        <fullName evidence="4">SUMF1/EgtB/PvdO family nonheme iron enzyme</fullName>
    </submittedName>
</protein>